<keyword evidence="3" id="KW-1185">Reference proteome</keyword>
<proteinExistence type="predicted"/>
<feature type="region of interest" description="Disordered" evidence="1">
    <location>
        <begin position="1"/>
        <end position="24"/>
    </location>
</feature>
<comment type="caution">
    <text evidence="2">The sequence shown here is derived from an EMBL/GenBank/DDBJ whole genome shotgun (WGS) entry which is preliminary data.</text>
</comment>
<reference evidence="2 3" key="1">
    <citation type="journal article" date="2015" name="Genome Biol. Evol.">
        <title>The genome of winter moth (Operophtera brumata) provides a genomic perspective on sexual dimorphism and phenology.</title>
        <authorList>
            <person name="Derks M.F."/>
            <person name="Smit S."/>
            <person name="Salis L."/>
            <person name="Schijlen E."/>
            <person name="Bossers A."/>
            <person name="Mateman C."/>
            <person name="Pijl A.S."/>
            <person name="de Ridder D."/>
            <person name="Groenen M.A."/>
            <person name="Visser M.E."/>
            <person name="Megens H.J."/>
        </authorList>
    </citation>
    <scope>NUCLEOTIDE SEQUENCE [LARGE SCALE GENOMIC DNA]</scope>
    <source>
        <strain evidence="2">WM2013NL</strain>
        <tissue evidence="2">Head and thorax</tissue>
    </source>
</reference>
<evidence type="ECO:0000313" key="3">
    <source>
        <dbReference type="Proteomes" id="UP000037510"/>
    </source>
</evidence>
<evidence type="ECO:0000313" key="2">
    <source>
        <dbReference type="EMBL" id="KOB72785.1"/>
    </source>
</evidence>
<dbReference type="AlphaFoldDB" id="A0A0L7LBL4"/>
<gene>
    <name evidence="2" type="ORF">OBRU01_11951</name>
</gene>
<accession>A0A0L7LBL4</accession>
<dbReference type="EMBL" id="JTDY01001823">
    <property type="protein sequence ID" value="KOB72785.1"/>
    <property type="molecule type" value="Genomic_DNA"/>
</dbReference>
<feature type="non-terminal residue" evidence="2">
    <location>
        <position position="1"/>
    </location>
</feature>
<name>A0A0L7LBL4_OPEBR</name>
<evidence type="ECO:0000256" key="1">
    <source>
        <dbReference type="SAM" id="MobiDB-lite"/>
    </source>
</evidence>
<dbReference type="Proteomes" id="UP000037510">
    <property type="component" value="Unassembled WGS sequence"/>
</dbReference>
<sequence>GSSNNPLSDKALQAGQGPDPTLRVASPNPAVKRPSSTLPLQSTDNCVSLLAGCAALCAQLGLRRSFSAGDVTLACSHSPSNLRGATSEVGLCAALEALTLSATSRSCSTWVAAGEGAPPLQVRTEHDDLQLAPYPGRSRAVLELMMESI</sequence>
<protein>
    <submittedName>
        <fullName evidence="2">Uncharacterized protein</fullName>
    </submittedName>
</protein>
<organism evidence="2 3">
    <name type="scientific">Operophtera brumata</name>
    <name type="common">Winter moth</name>
    <name type="synonym">Phalaena brumata</name>
    <dbReference type="NCBI Taxonomy" id="104452"/>
    <lineage>
        <taxon>Eukaryota</taxon>
        <taxon>Metazoa</taxon>
        <taxon>Ecdysozoa</taxon>
        <taxon>Arthropoda</taxon>
        <taxon>Hexapoda</taxon>
        <taxon>Insecta</taxon>
        <taxon>Pterygota</taxon>
        <taxon>Neoptera</taxon>
        <taxon>Endopterygota</taxon>
        <taxon>Lepidoptera</taxon>
        <taxon>Glossata</taxon>
        <taxon>Ditrysia</taxon>
        <taxon>Geometroidea</taxon>
        <taxon>Geometridae</taxon>
        <taxon>Larentiinae</taxon>
        <taxon>Operophtera</taxon>
    </lineage>
</organism>